<protein>
    <submittedName>
        <fullName evidence="1">Uncharacterized protein</fullName>
    </submittedName>
</protein>
<gene>
    <name evidence="1" type="ORF">XELAEV_18015900mg</name>
</gene>
<organism evidence="1 2">
    <name type="scientific">Xenopus laevis</name>
    <name type="common">African clawed frog</name>
    <dbReference type="NCBI Taxonomy" id="8355"/>
    <lineage>
        <taxon>Eukaryota</taxon>
        <taxon>Metazoa</taxon>
        <taxon>Chordata</taxon>
        <taxon>Craniata</taxon>
        <taxon>Vertebrata</taxon>
        <taxon>Euteleostomi</taxon>
        <taxon>Amphibia</taxon>
        <taxon>Batrachia</taxon>
        <taxon>Anura</taxon>
        <taxon>Pipoidea</taxon>
        <taxon>Pipidae</taxon>
        <taxon>Xenopodinae</taxon>
        <taxon>Xenopus</taxon>
        <taxon>Xenopus</taxon>
    </lineage>
</organism>
<dbReference type="EMBL" id="CM004469">
    <property type="protein sequence ID" value="OCT92835.1"/>
    <property type="molecule type" value="Genomic_DNA"/>
</dbReference>
<proteinExistence type="predicted"/>
<name>A0A974DKI3_XENLA</name>
<accession>A0A974DKI3</accession>
<dbReference type="Proteomes" id="UP000694892">
    <property type="component" value="Chromosome 2S"/>
</dbReference>
<reference evidence="2" key="1">
    <citation type="journal article" date="2016" name="Nature">
        <title>Genome evolution in the allotetraploid frog Xenopus laevis.</title>
        <authorList>
            <person name="Session A.M."/>
            <person name="Uno Y."/>
            <person name="Kwon T."/>
            <person name="Chapman J.A."/>
            <person name="Toyoda A."/>
            <person name="Takahashi S."/>
            <person name="Fukui A."/>
            <person name="Hikosaka A."/>
            <person name="Suzuki A."/>
            <person name="Kondo M."/>
            <person name="van Heeringen S.J."/>
            <person name="Quigley I."/>
            <person name="Heinz S."/>
            <person name="Ogino H."/>
            <person name="Ochi H."/>
            <person name="Hellsten U."/>
            <person name="Lyons J.B."/>
            <person name="Simakov O."/>
            <person name="Putnam N."/>
            <person name="Stites J."/>
            <person name="Kuroki Y."/>
            <person name="Tanaka T."/>
            <person name="Michiue T."/>
            <person name="Watanabe M."/>
            <person name="Bogdanovic O."/>
            <person name="Lister R."/>
            <person name="Georgiou G."/>
            <person name="Paranjpe S.S."/>
            <person name="van Kruijsbergen I."/>
            <person name="Shu S."/>
            <person name="Carlson J."/>
            <person name="Kinoshita T."/>
            <person name="Ohta Y."/>
            <person name="Mawaribuchi S."/>
            <person name="Jenkins J."/>
            <person name="Grimwood J."/>
            <person name="Schmutz J."/>
            <person name="Mitros T."/>
            <person name="Mozaffari S.V."/>
            <person name="Suzuki Y."/>
            <person name="Haramoto Y."/>
            <person name="Yamamoto T.S."/>
            <person name="Takagi C."/>
            <person name="Heald R."/>
            <person name="Miller K."/>
            <person name="Haudenschild C."/>
            <person name="Kitzman J."/>
            <person name="Nakayama T."/>
            <person name="Izutsu Y."/>
            <person name="Robert J."/>
            <person name="Fortriede J."/>
            <person name="Burns K."/>
            <person name="Lotay V."/>
            <person name="Karimi K."/>
            <person name="Yasuoka Y."/>
            <person name="Dichmann D.S."/>
            <person name="Flajnik M.F."/>
            <person name="Houston D.W."/>
            <person name="Shendure J."/>
            <person name="DuPasquier L."/>
            <person name="Vize P.D."/>
            <person name="Zorn A.M."/>
            <person name="Ito M."/>
            <person name="Marcotte E.M."/>
            <person name="Wallingford J.B."/>
            <person name="Ito Y."/>
            <person name="Asashima M."/>
            <person name="Ueno N."/>
            <person name="Matsuda Y."/>
            <person name="Veenstra G.J."/>
            <person name="Fujiyama A."/>
            <person name="Harland R.M."/>
            <person name="Taira M."/>
            <person name="Rokhsar D.S."/>
        </authorList>
    </citation>
    <scope>NUCLEOTIDE SEQUENCE [LARGE SCALE GENOMIC DNA]</scope>
    <source>
        <strain evidence="2">J</strain>
    </source>
</reference>
<evidence type="ECO:0000313" key="1">
    <source>
        <dbReference type="EMBL" id="OCT92835.1"/>
    </source>
</evidence>
<sequence length="78" mass="8432">MGPDGRGGLHADSTVADLHLVKWERSIVATSISSINSCCNGSSCTSEKRVNGKRCKDVAMSAEVNLDFFWQKAELVLC</sequence>
<dbReference type="AlphaFoldDB" id="A0A974DKI3"/>
<evidence type="ECO:0000313" key="2">
    <source>
        <dbReference type="Proteomes" id="UP000694892"/>
    </source>
</evidence>